<dbReference type="PANTHER" id="PTHR33604">
    <property type="entry name" value="OSJNBA0004B13.7 PROTEIN"/>
    <property type="match status" value="1"/>
</dbReference>
<dbReference type="AlphaFoldDB" id="A0A9P8SL03"/>
<accession>A0A9P8SL03</accession>
<dbReference type="OrthoDB" id="5397682at2759"/>
<evidence type="ECO:0000256" key="2">
    <source>
        <dbReference type="SAM" id="Phobius"/>
    </source>
</evidence>
<comment type="caution">
    <text evidence="3">The sequence shown here is derived from an EMBL/GenBank/DDBJ whole genome shotgun (WGS) entry which is preliminary data.</text>
</comment>
<evidence type="ECO:0000313" key="4">
    <source>
        <dbReference type="Proteomes" id="UP000824596"/>
    </source>
</evidence>
<proteinExistence type="predicted"/>
<evidence type="ECO:0000313" key="3">
    <source>
        <dbReference type="EMBL" id="KAH0965764.1"/>
    </source>
</evidence>
<feature type="transmembrane region" description="Helical" evidence="2">
    <location>
        <begin position="46"/>
        <end position="67"/>
    </location>
</feature>
<sequence length="650" mass="72232">MSSKAWPMPQLWRNDEEMAKKDDDHKLGTKRASAPWNAARPPRPAWVLRIVAYLLATAALVLLLFHATSLDRASDDSYGRYIPGLPPKALSAPYPYAKTDTSRARDYNGPITQPELAESLRPVIAVSPGSANNRNVLFAAASLQSAATLLPMACQMASARQNQVHFVLVGRDDIPLKELLKINGIDSTCPLTMHDARPNKAAASTDRRMTLAVERAMAVFHRVAHPQAILIDATDAEDMYLRRAVRDQAKKTQSALIELPERPQSRLAWITKLDASALAAWNKVRFDIVVHSPRTGTGNLKRLLRSIARADLGGHSVPHLVVELPSTVEAPLERFLAGYNWPPPYPGEKLMPSMLSLRRRIPRQKLTEEESSARFLESFWPSDPLHSHVLVLSPHMEVSPHFFHYVKYSLLFQRHSRAAFGESRHSTMMAMSLSVPTTILGSTRPFTPPPPLRAGEAESAAGTAFLWQAPTSDAVLVMGDKWVELHGYVSQVLDRQHAMSASPAMLASKEVGKQYSAWMEYALQLSRLRGYLTLYPSRQTADAIAGAHTDLPERPEEYQGQAGTREKDKDMVDMLETLPGEGEQQLLGSLPVLSWDGQQIRDDALEEGAVQLTMDFRQQVGQCSFEDSAKLARADRYARDLFCQTGEDRG</sequence>
<protein>
    <submittedName>
        <fullName evidence="3">Glycosyltransferase 2</fullName>
    </submittedName>
</protein>
<reference evidence="3" key="1">
    <citation type="submission" date="2021-09" db="EMBL/GenBank/DDBJ databases">
        <title>A high-quality genome of the endoparasitic fungus Hirsutella rhossiliensis with a comparison of Hirsutella genomes reveals transposable elements contributing to genome size variation.</title>
        <authorList>
            <person name="Lin R."/>
            <person name="Jiao Y."/>
            <person name="Sun X."/>
            <person name="Ling J."/>
            <person name="Xie B."/>
            <person name="Cheng X."/>
        </authorList>
    </citation>
    <scope>NUCLEOTIDE SEQUENCE</scope>
    <source>
        <strain evidence="3">HR02</strain>
    </source>
</reference>
<dbReference type="GeneID" id="68352909"/>
<keyword evidence="4" id="KW-1185">Reference proteome</keyword>
<dbReference type="RefSeq" id="XP_044723277.1">
    <property type="nucleotide sequence ID" value="XM_044862251.1"/>
</dbReference>
<gene>
    <name evidence="3" type="ORF">HRG_03780</name>
</gene>
<name>A0A9P8SL03_9HYPO</name>
<keyword evidence="2" id="KW-0472">Membrane</keyword>
<feature type="region of interest" description="Disordered" evidence="1">
    <location>
        <begin position="1"/>
        <end position="36"/>
    </location>
</feature>
<dbReference type="PANTHER" id="PTHR33604:SF3">
    <property type="entry name" value="OSJNBA0004B13.7 PROTEIN"/>
    <property type="match status" value="1"/>
</dbReference>
<keyword evidence="2" id="KW-1133">Transmembrane helix</keyword>
<dbReference type="Proteomes" id="UP000824596">
    <property type="component" value="Unassembled WGS sequence"/>
</dbReference>
<dbReference type="EMBL" id="JAIZPD010000003">
    <property type="protein sequence ID" value="KAH0965764.1"/>
    <property type="molecule type" value="Genomic_DNA"/>
</dbReference>
<keyword evidence="2" id="KW-0812">Transmembrane</keyword>
<organism evidence="3 4">
    <name type="scientific">Hirsutella rhossiliensis</name>
    <dbReference type="NCBI Taxonomy" id="111463"/>
    <lineage>
        <taxon>Eukaryota</taxon>
        <taxon>Fungi</taxon>
        <taxon>Dikarya</taxon>
        <taxon>Ascomycota</taxon>
        <taxon>Pezizomycotina</taxon>
        <taxon>Sordariomycetes</taxon>
        <taxon>Hypocreomycetidae</taxon>
        <taxon>Hypocreales</taxon>
        <taxon>Ophiocordycipitaceae</taxon>
        <taxon>Hirsutella</taxon>
    </lineage>
</organism>
<evidence type="ECO:0000256" key="1">
    <source>
        <dbReference type="SAM" id="MobiDB-lite"/>
    </source>
</evidence>
<feature type="compositionally biased region" description="Basic and acidic residues" evidence="1">
    <location>
        <begin position="13"/>
        <end position="27"/>
    </location>
</feature>